<dbReference type="GO" id="GO:0032729">
    <property type="term" value="P:positive regulation of type II interferon production"/>
    <property type="evidence" value="ECO:0007669"/>
    <property type="project" value="TreeGrafter"/>
</dbReference>
<dbReference type="GO" id="GO:0098609">
    <property type="term" value="P:cell-cell adhesion"/>
    <property type="evidence" value="ECO:0007669"/>
    <property type="project" value="TreeGrafter"/>
</dbReference>
<keyword evidence="9 15" id="KW-0472">Membrane</keyword>
<evidence type="ECO:0000256" key="3">
    <source>
        <dbReference type="ARBA" id="ARBA00022475"/>
    </source>
</evidence>
<evidence type="ECO:0000256" key="13">
    <source>
        <dbReference type="ARBA" id="ARBA00046549"/>
    </source>
</evidence>
<dbReference type="PANTHER" id="PTHR12080:SF54">
    <property type="entry name" value="T-CELL SURFACE ANTIGEN CD2"/>
    <property type="match status" value="1"/>
</dbReference>
<evidence type="ECO:0000256" key="14">
    <source>
        <dbReference type="SAM" id="MobiDB-lite"/>
    </source>
</evidence>
<evidence type="ECO:0000259" key="18">
    <source>
        <dbReference type="Pfam" id="PF07686"/>
    </source>
</evidence>
<gene>
    <name evidence="19" type="ORF">HJG59_002441</name>
</gene>
<dbReference type="InterPro" id="IPR013106">
    <property type="entry name" value="Ig_V-set"/>
</dbReference>
<dbReference type="InterPro" id="IPR015632">
    <property type="entry name" value="CD2"/>
</dbReference>
<evidence type="ECO:0000313" key="19">
    <source>
        <dbReference type="EMBL" id="KAF6412887.1"/>
    </source>
</evidence>
<keyword evidence="11" id="KW-0325">Glycoprotein</keyword>
<accession>A0A7J8CPU9</accession>
<dbReference type="SUPFAM" id="SSF48726">
    <property type="entry name" value="Immunoglobulin"/>
    <property type="match status" value="2"/>
</dbReference>
<keyword evidence="8 15" id="KW-1133">Transmembrane helix</keyword>
<keyword evidence="7" id="KW-0130">Cell adhesion</keyword>
<dbReference type="Gene3D" id="2.60.40.10">
    <property type="entry name" value="Immunoglobulins"/>
    <property type="match status" value="2"/>
</dbReference>
<keyword evidence="12" id="KW-0393">Immunoglobulin domain</keyword>
<dbReference type="InterPro" id="IPR015631">
    <property type="entry name" value="CD2/SLAM_rcpt"/>
</dbReference>
<feature type="domain" description="Immunoglobulin C2-set" evidence="17">
    <location>
        <begin position="128"/>
        <end position="197"/>
    </location>
</feature>
<dbReference type="InterPro" id="IPR036179">
    <property type="entry name" value="Ig-like_dom_sf"/>
</dbReference>
<evidence type="ECO:0000256" key="10">
    <source>
        <dbReference type="ARBA" id="ARBA00023157"/>
    </source>
</evidence>
<evidence type="ECO:0000256" key="12">
    <source>
        <dbReference type="ARBA" id="ARBA00023319"/>
    </source>
</evidence>
<evidence type="ECO:0000256" key="2">
    <source>
        <dbReference type="ARBA" id="ARBA00021368"/>
    </source>
</evidence>
<feature type="region of interest" description="Disordered" evidence="14">
    <location>
        <begin position="234"/>
        <end position="339"/>
    </location>
</feature>
<evidence type="ECO:0000256" key="6">
    <source>
        <dbReference type="ARBA" id="ARBA00022737"/>
    </source>
</evidence>
<comment type="caution">
    <text evidence="19">The sequence shown here is derived from an EMBL/GenBank/DDBJ whole genome shotgun (WGS) entry which is preliminary data.</text>
</comment>
<name>A0A7J8CPU9_MOLMO</name>
<protein>
    <recommendedName>
        <fullName evidence="2">T-cell surface antigen CD2</fullName>
    </recommendedName>
</protein>
<feature type="transmembrane region" description="Helical" evidence="15">
    <location>
        <begin position="203"/>
        <end position="227"/>
    </location>
</feature>
<evidence type="ECO:0000256" key="15">
    <source>
        <dbReference type="SAM" id="Phobius"/>
    </source>
</evidence>
<keyword evidence="5 16" id="KW-0732">Signal</keyword>
<evidence type="ECO:0000259" key="17">
    <source>
        <dbReference type="Pfam" id="PF05790"/>
    </source>
</evidence>
<organism evidence="19 20">
    <name type="scientific">Molossus molossus</name>
    <name type="common">Pallas' mastiff bat</name>
    <name type="synonym">Vespertilio molossus</name>
    <dbReference type="NCBI Taxonomy" id="27622"/>
    <lineage>
        <taxon>Eukaryota</taxon>
        <taxon>Metazoa</taxon>
        <taxon>Chordata</taxon>
        <taxon>Craniata</taxon>
        <taxon>Vertebrata</taxon>
        <taxon>Euteleostomi</taxon>
        <taxon>Mammalia</taxon>
        <taxon>Eutheria</taxon>
        <taxon>Laurasiatheria</taxon>
        <taxon>Chiroptera</taxon>
        <taxon>Yangochiroptera</taxon>
        <taxon>Molossidae</taxon>
        <taxon>Molossus</taxon>
    </lineage>
</organism>
<feature type="compositionally biased region" description="Polar residues" evidence="14">
    <location>
        <begin position="252"/>
        <end position="271"/>
    </location>
</feature>
<evidence type="ECO:0000256" key="7">
    <source>
        <dbReference type="ARBA" id="ARBA00022889"/>
    </source>
</evidence>
<evidence type="ECO:0000256" key="8">
    <source>
        <dbReference type="ARBA" id="ARBA00022989"/>
    </source>
</evidence>
<dbReference type="GO" id="GO:0009986">
    <property type="term" value="C:cell surface"/>
    <property type="evidence" value="ECO:0007669"/>
    <property type="project" value="UniProtKB-ARBA"/>
</dbReference>
<dbReference type="GO" id="GO:0005886">
    <property type="term" value="C:plasma membrane"/>
    <property type="evidence" value="ECO:0007669"/>
    <property type="project" value="UniProtKB-SubCell"/>
</dbReference>
<comment type="subunit">
    <text evidence="13">Interacts with CD48. Interacts with CD58 (LFA-3). Interacts with CD2AP. Interacts with PSTPIP1. Interacts with FCGR3A; this interaction modulates NK cell activation and cytotoxicity.</text>
</comment>
<dbReference type="GO" id="GO:0005102">
    <property type="term" value="F:signaling receptor binding"/>
    <property type="evidence" value="ECO:0007669"/>
    <property type="project" value="TreeGrafter"/>
</dbReference>
<keyword evidence="10" id="KW-1015">Disulfide bond</keyword>
<dbReference type="Pfam" id="PF05790">
    <property type="entry name" value="C2-set"/>
    <property type="match status" value="1"/>
</dbReference>
<dbReference type="EMBL" id="JACASF010000020">
    <property type="protein sequence ID" value="KAF6412887.1"/>
    <property type="molecule type" value="Genomic_DNA"/>
</dbReference>
<feature type="compositionally biased region" description="Pro residues" evidence="14">
    <location>
        <begin position="320"/>
        <end position="332"/>
    </location>
</feature>
<evidence type="ECO:0000313" key="20">
    <source>
        <dbReference type="Proteomes" id="UP000550707"/>
    </source>
</evidence>
<evidence type="ECO:0000256" key="11">
    <source>
        <dbReference type="ARBA" id="ARBA00023180"/>
    </source>
</evidence>
<keyword evidence="20" id="KW-1185">Reference proteome</keyword>
<dbReference type="InterPro" id="IPR013783">
    <property type="entry name" value="Ig-like_fold"/>
</dbReference>
<feature type="domain" description="Immunoglobulin V-set" evidence="18">
    <location>
        <begin position="24"/>
        <end position="119"/>
    </location>
</feature>
<dbReference type="OrthoDB" id="8439544at2759"/>
<evidence type="ECO:0000256" key="4">
    <source>
        <dbReference type="ARBA" id="ARBA00022692"/>
    </source>
</evidence>
<keyword evidence="6" id="KW-0677">Repeat</keyword>
<feature type="signal peptide" evidence="16">
    <location>
        <begin position="1"/>
        <end position="24"/>
    </location>
</feature>
<keyword evidence="3" id="KW-1003">Cell membrane</keyword>
<dbReference type="Pfam" id="PF07686">
    <property type="entry name" value="V-set"/>
    <property type="match status" value="1"/>
</dbReference>
<sequence length="339" mass="38297">MSFACKILASFLLIFIFSIKGAASTTISGVLHHAVNLDIHDLKMNDNIDDIQWKKEKTWIARFNKGKIDVFKKEKEYQLFNNGTLKIKKLQRNNSGDYNVYVYDRDGKEVLNKRFNLKILEKVSKPVISWGCTNLTITCEITQGTDPKLTLYENGKNIKEGQKVIVHKWTTKPTVSFKCTATNTFSEETSMADVRCSEDGLDIYTIIGISGGGLLFLLIVGLLILFISKRKKQHRRTHGEELDIRAHRITSQERSQTPHQIPASGPQNPAMSQLPPPSGHRPQAHGHRPPPPGHRVQHQHQQQKRPLPSPGTRVHQQKGPPLPRPRVQPKPPRGATENS</sequence>
<dbReference type="InterPro" id="IPR008424">
    <property type="entry name" value="Ig_C2-set"/>
</dbReference>
<evidence type="ECO:0000256" key="16">
    <source>
        <dbReference type="SAM" id="SignalP"/>
    </source>
</evidence>
<dbReference type="AlphaFoldDB" id="A0A7J8CPU9"/>
<keyword evidence="4 15" id="KW-0812">Transmembrane</keyword>
<reference evidence="19 20" key="1">
    <citation type="journal article" date="2020" name="Nature">
        <title>Six reference-quality genomes reveal evolution of bat adaptations.</title>
        <authorList>
            <person name="Jebb D."/>
            <person name="Huang Z."/>
            <person name="Pippel M."/>
            <person name="Hughes G.M."/>
            <person name="Lavrichenko K."/>
            <person name="Devanna P."/>
            <person name="Winkler S."/>
            <person name="Jermiin L.S."/>
            <person name="Skirmuntt E.C."/>
            <person name="Katzourakis A."/>
            <person name="Burkitt-Gray L."/>
            <person name="Ray D.A."/>
            <person name="Sullivan K.A.M."/>
            <person name="Roscito J.G."/>
            <person name="Kirilenko B.M."/>
            <person name="Davalos L.M."/>
            <person name="Corthals A.P."/>
            <person name="Power M.L."/>
            <person name="Jones G."/>
            <person name="Ransome R.D."/>
            <person name="Dechmann D.K.N."/>
            <person name="Locatelli A.G."/>
            <person name="Puechmaille S.J."/>
            <person name="Fedrigo O."/>
            <person name="Jarvis E.D."/>
            <person name="Hiller M."/>
            <person name="Vernes S.C."/>
            <person name="Myers E.W."/>
            <person name="Teeling E.C."/>
        </authorList>
    </citation>
    <scope>NUCLEOTIDE SEQUENCE [LARGE SCALE GENOMIC DNA]</scope>
    <source>
        <strain evidence="19">MMolMol1</strain>
        <tissue evidence="19">Muscle</tissue>
    </source>
</reference>
<proteinExistence type="predicted"/>
<evidence type="ECO:0000256" key="9">
    <source>
        <dbReference type="ARBA" id="ARBA00023136"/>
    </source>
</evidence>
<dbReference type="Proteomes" id="UP000550707">
    <property type="component" value="Unassembled WGS sequence"/>
</dbReference>
<comment type="subcellular location">
    <subcellularLocation>
        <location evidence="1">Cell membrane</location>
        <topology evidence="1">Single-pass type I membrane protein</topology>
    </subcellularLocation>
</comment>
<dbReference type="PRINTS" id="PR01870">
    <property type="entry name" value="CD2ANTIGEN"/>
</dbReference>
<dbReference type="InParanoid" id="A0A7J8CPU9"/>
<dbReference type="PANTHER" id="PTHR12080">
    <property type="entry name" value="SIGNALING LYMPHOCYTIC ACTIVATION MOLECULE"/>
    <property type="match status" value="1"/>
</dbReference>
<feature type="chain" id="PRO_5029812062" description="T-cell surface antigen CD2" evidence="16">
    <location>
        <begin position="25"/>
        <end position="339"/>
    </location>
</feature>
<evidence type="ECO:0000256" key="1">
    <source>
        <dbReference type="ARBA" id="ARBA00004251"/>
    </source>
</evidence>
<evidence type="ECO:0000256" key="5">
    <source>
        <dbReference type="ARBA" id="ARBA00022729"/>
    </source>
</evidence>
<dbReference type="FunCoup" id="A0A7J8CPU9">
    <property type="interactions" value="434"/>
</dbReference>